<evidence type="ECO:0000259" key="3">
    <source>
        <dbReference type="PROSITE" id="PS50102"/>
    </source>
</evidence>
<feature type="domain" description="RRM" evidence="3">
    <location>
        <begin position="221"/>
        <end position="295"/>
    </location>
</feature>
<keyword evidence="1" id="KW-0694">RNA-binding</keyword>
<accession>A0A803LIR3</accession>
<feature type="region of interest" description="Disordered" evidence="2">
    <location>
        <begin position="125"/>
        <end position="156"/>
    </location>
</feature>
<dbReference type="Gramene" id="AUR62013860-RA">
    <property type="protein sequence ID" value="AUR62013860-RA:cds"/>
    <property type="gene ID" value="AUR62013860"/>
</dbReference>
<dbReference type="EnsemblPlants" id="AUR62013860-RA">
    <property type="protein sequence ID" value="AUR62013860-RA:cds"/>
    <property type="gene ID" value="AUR62013860"/>
</dbReference>
<name>A0A803LIR3_CHEQI</name>
<dbReference type="Proteomes" id="UP000596660">
    <property type="component" value="Unplaced"/>
</dbReference>
<dbReference type="InterPro" id="IPR012677">
    <property type="entry name" value="Nucleotide-bd_a/b_plait_sf"/>
</dbReference>
<dbReference type="Gene3D" id="3.30.70.330">
    <property type="match status" value="1"/>
</dbReference>
<dbReference type="InterPro" id="IPR050441">
    <property type="entry name" value="RBM"/>
</dbReference>
<dbReference type="PANTHER" id="PTHR48034">
    <property type="entry name" value="TRANSFORMER-2 SEX-DETERMINING PROTEIN-RELATED"/>
    <property type="match status" value="1"/>
</dbReference>
<dbReference type="Pfam" id="PF00076">
    <property type="entry name" value="RRM_1"/>
    <property type="match status" value="1"/>
</dbReference>
<proteinExistence type="predicted"/>
<evidence type="ECO:0000313" key="5">
    <source>
        <dbReference type="Proteomes" id="UP000596660"/>
    </source>
</evidence>
<dbReference type="SMART" id="SM00360">
    <property type="entry name" value="RRM"/>
    <property type="match status" value="1"/>
</dbReference>
<sequence>MIEEEPKETTPPLAPYVPRVPFPQRKQGLTFTTVKPNGDRSNIPIVLGGLITHLALKEGLDEAHHTPVPSPITLDQHYITITGWLSVEFGNFSWLIEKSHRRSISLPSPDLTKIFPQQPSYLLGIPSDSPPPAAPTRTYYRRESAGPSSSSTTPHVPYDNEAIMAGIRELQLGQQGLYSRIQTLETNFRLSTHPVYDYFCRQGHIPKDASHPSWVETNPGNTLFVTGLSSRVTQRELEDFFSKEGKVSSVFLVMEPRTRISRGFAFVTMDTVEDADRCIKYLNQSVLEGRYITVEKDIVVNSVVGMVVVMTMIIGGHQDVHHIEVVEVILLAAPLMLKGQGGTGQGHTLLMEAQTEDMGVALVPMADKRIVVSYLEMNGDYNTLLSNHVALYDSSIYRAMYLLLSELKAEFSCCVEVSGVGYMLSLLFNGGLVVVSTKYSA</sequence>
<dbReference type="SUPFAM" id="SSF54928">
    <property type="entry name" value="RNA-binding domain, RBD"/>
    <property type="match status" value="1"/>
</dbReference>
<dbReference type="AlphaFoldDB" id="A0A803LIR3"/>
<reference evidence="4" key="2">
    <citation type="submission" date="2021-03" db="UniProtKB">
        <authorList>
            <consortium name="EnsemblPlants"/>
        </authorList>
    </citation>
    <scope>IDENTIFICATION</scope>
</reference>
<organism evidence="4 5">
    <name type="scientific">Chenopodium quinoa</name>
    <name type="common">Quinoa</name>
    <dbReference type="NCBI Taxonomy" id="63459"/>
    <lineage>
        <taxon>Eukaryota</taxon>
        <taxon>Viridiplantae</taxon>
        <taxon>Streptophyta</taxon>
        <taxon>Embryophyta</taxon>
        <taxon>Tracheophyta</taxon>
        <taxon>Spermatophyta</taxon>
        <taxon>Magnoliopsida</taxon>
        <taxon>eudicotyledons</taxon>
        <taxon>Gunneridae</taxon>
        <taxon>Pentapetalae</taxon>
        <taxon>Caryophyllales</taxon>
        <taxon>Chenopodiaceae</taxon>
        <taxon>Chenopodioideae</taxon>
        <taxon>Atripliceae</taxon>
        <taxon>Chenopodium</taxon>
    </lineage>
</organism>
<evidence type="ECO:0000256" key="2">
    <source>
        <dbReference type="SAM" id="MobiDB-lite"/>
    </source>
</evidence>
<dbReference type="InterPro" id="IPR000504">
    <property type="entry name" value="RRM_dom"/>
</dbReference>
<keyword evidence="5" id="KW-1185">Reference proteome</keyword>
<dbReference type="InterPro" id="IPR035979">
    <property type="entry name" value="RBD_domain_sf"/>
</dbReference>
<evidence type="ECO:0000313" key="4">
    <source>
        <dbReference type="EnsemblPlants" id="AUR62013860-RA:cds"/>
    </source>
</evidence>
<dbReference type="GO" id="GO:0003723">
    <property type="term" value="F:RNA binding"/>
    <property type="evidence" value="ECO:0007669"/>
    <property type="project" value="UniProtKB-UniRule"/>
</dbReference>
<protein>
    <recommendedName>
        <fullName evidence="3">RRM domain-containing protein</fullName>
    </recommendedName>
</protein>
<reference evidence="4" key="1">
    <citation type="journal article" date="2017" name="Nature">
        <title>The genome of Chenopodium quinoa.</title>
        <authorList>
            <person name="Jarvis D.E."/>
            <person name="Ho Y.S."/>
            <person name="Lightfoot D.J."/>
            <person name="Schmoeckel S.M."/>
            <person name="Li B."/>
            <person name="Borm T.J.A."/>
            <person name="Ohyanagi H."/>
            <person name="Mineta K."/>
            <person name="Michell C.T."/>
            <person name="Saber N."/>
            <person name="Kharbatia N.M."/>
            <person name="Rupper R.R."/>
            <person name="Sharp A.R."/>
            <person name="Dally N."/>
            <person name="Boughton B.A."/>
            <person name="Woo Y.H."/>
            <person name="Gao G."/>
            <person name="Schijlen E.G.W.M."/>
            <person name="Guo X."/>
            <person name="Momin A.A."/>
            <person name="Negrao S."/>
            <person name="Al-Babili S."/>
            <person name="Gehring C."/>
            <person name="Roessner U."/>
            <person name="Jung C."/>
            <person name="Murphy K."/>
            <person name="Arold S.T."/>
            <person name="Gojobori T."/>
            <person name="van der Linden C.G."/>
            <person name="van Loo E.N."/>
            <person name="Jellen E.N."/>
            <person name="Maughan P.J."/>
            <person name="Tester M."/>
        </authorList>
    </citation>
    <scope>NUCLEOTIDE SEQUENCE [LARGE SCALE GENOMIC DNA]</scope>
    <source>
        <strain evidence="4">cv. PI 614886</strain>
    </source>
</reference>
<evidence type="ECO:0000256" key="1">
    <source>
        <dbReference type="PROSITE-ProRule" id="PRU00176"/>
    </source>
</evidence>
<dbReference type="CDD" id="cd00590">
    <property type="entry name" value="RRM_SF"/>
    <property type="match status" value="1"/>
</dbReference>
<dbReference type="PROSITE" id="PS50102">
    <property type="entry name" value="RRM"/>
    <property type="match status" value="1"/>
</dbReference>